<keyword evidence="2" id="KW-1185">Reference proteome</keyword>
<proteinExistence type="predicted"/>
<comment type="caution">
    <text evidence="1">The sequence shown here is derived from an EMBL/GenBank/DDBJ whole genome shotgun (WGS) entry which is preliminary data.</text>
</comment>
<dbReference type="RefSeq" id="WP_211038622.1">
    <property type="nucleotide sequence ID" value="NZ_JAELVF020000001.1"/>
</dbReference>
<organism evidence="1 2">
    <name type="scientific">Streptomyces tardus</name>
    <dbReference type="NCBI Taxonomy" id="2780544"/>
    <lineage>
        <taxon>Bacteria</taxon>
        <taxon>Bacillati</taxon>
        <taxon>Actinomycetota</taxon>
        <taxon>Actinomycetes</taxon>
        <taxon>Kitasatosporales</taxon>
        <taxon>Streptomycetaceae</taxon>
        <taxon>Streptomyces</taxon>
    </lineage>
</organism>
<dbReference type="EMBL" id="JAELVF020000001">
    <property type="protein sequence ID" value="MBU7598755.1"/>
    <property type="molecule type" value="Genomic_DNA"/>
</dbReference>
<name>A0A949JHK2_9ACTN</name>
<dbReference type="Proteomes" id="UP000694501">
    <property type="component" value="Unassembled WGS sequence"/>
</dbReference>
<protein>
    <submittedName>
        <fullName evidence="1">Uncharacterized protein</fullName>
    </submittedName>
</protein>
<accession>A0A949JHK2</accession>
<reference evidence="1" key="1">
    <citation type="submission" date="2021-06" db="EMBL/GenBank/DDBJ databases">
        <title>Sequencing of actinobacteria type strains.</title>
        <authorList>
            <person name="Nguyen G.-S."/>
            <person name="Wentzel A."/>
        </authorList>
    </citation>
    <scope>NUCLEOTIDE SEQUENCE</scope>
    <source>
        <strain evidence="1">P38-E01</strain>
    </source>
</reference>
<gene>
    <name evidence="1" type="ORF">JGS22_014315</name>
</gene>
<evidence type="ECO:0000313" key="1">
    <source>
        <dbReference type="EMBL" id="MBU7598755.1"/>
    </source>
</evidence>
<evidence type="ECO:0000313" key="2">
    <source>
        <dbReference type="Proteomes" id="UP000694501"/>
    </source>
</evidence>
<sequence>MGVPVQEKEQSAQQAYTIGTDELNALLYAQPALGLAGETGEENEPHIWRGID</sequence>
<dbReference type="AlphaFoldDB" id="A0A949JHK2"/>